<dbReference type="GO" id="GO:0016705">
    <property type="term" value="F:oxidoreductase activity, acting on paired donors, with incorporation or reduction of molecular oxygen"/>
    <property type="evidence" value="ECO:0007669"/>
    <property type="project" value="InterPro"/>
</dbReference>
<dbReference type="AlphaFoldDB" id="A0AAN7Y9L0"/>
<dbReference type="Pfam" id="PF00067">
    <property type="entry name" value="p450"/>
    <property type="match status" value="1"/>
</dbReference>
<evidence type="ECO:0000313" key="2">
    <source>
        <dbReference type="Proteomes" id="UP001309876"/>
    </source>
</evidence>
<dbReference type="GO" id="GO:0020037">
    <property type="term" value="F:heme binding"/>
    <property type="evidence" value="ECO:0007669"/>
    <property type="project" value="InterPro"/>
</dbReference>
<name>A0AAN7Y9L0_9EURO</name>
<protein>
    <recommendedName>
        <fullName evidence="3">Cytochrome P450</fullName>
    </recommendedName>
</protein>
<dbReference type="Proteomes" id="UP001309876">
    <property type="component" value="Unassembled WGS sequence"/>
</dbReference>
<dbReference type="Gene3D" id="1.10.630.10">
    <property type="entry name" value="Cytochrome P450"/>
    <property type="match status" value="1"/>
</dbReference>
<evidence type="ECO:0000313" key="1">
    <source>
        <dbReference type="EMBL" id="KAK5090360.1"/>
    </source>
</evidence>
<organism evidence="1 2">
    <name type="scientific">Lithohypha guttulata</name>
    <dbReference type="NCBI Taxonomy" id="1690604"/>
    <lineage>
        <taxon>Eukaryota</taxon>
        <taxon>Fungi</taxon>
        <taxon>Dikarya</taxon>
        <taxon>Ascomycota</taxon>
        <taxon>Pezizomycotina</taxon>
        <taxon>Eurotiomycetes</taxon>
        <taxon>Chaetothyriomycetidae</taxon>
        <taxon>Chaetothyriales</taxon>
        <taxon>Trichomeriaceae</taxon>
        <taxon>Lithohypha</taxon>
    </lineage>
</organism>
<reference evidence="1 2" key="1">
    <citation type="submission" date="2023-08" db="EMBL/GenBank/DDBJ databases">
        <title>Black Yeasts Isolated from many extreme environments.</title>
        <authorList>
            <person name="Coleine C."/>
            <person name="Stajich J.E."/>
            <person name="Selbmann L."/>
        </authorList>
    </citation>
    <scope>NUCLEOTIDE SEQUENCE [LARGE SCALE GENOMIC DNA]</scope>
    <source>
        <strain evidence="1 2">CCFEE 5910</strain>
    </source>
</reference>
<dbReference type="EMBL" id="JAVRRJ010000001">
    <property type="protein sequence ID" value="KAK5090360.1"/>
    <property type="molecule type" value="Genomic_DNA"/>
</dbReference>
<gene>
    <name evidence="1" type="ORF">LTR05_000532</name>
</gene>
<proteinExistence type="predicted"/>
<dbReference type="InterPro" id="IPR050121">
    <property type="entry name" value="Cytochrome_P450_monoxygenase"/>
</dbReference>
<dbReference type="SUPFAM" id="SSF48264">
    <property type="entry name" value="Cytochrome P450"/>
    <property type="match status" value="1"/>
</dbReference>
<accession>A0AAN7Y9L0</accession>
<dbReference type="PANTHER" id="PTHR24305:SF231">
    <property type="entry name" value="P450, PUTATIVE (EUROFUNG)-RELATED"/>
    <property type="match status" value="1"/>
</dbReference>
<comment type="caution">
    <text evidence="1">The sequence shown here is derived from an EMBL/GenBank/DDBJ whole genome shotgun (WGS) entry which is preliminary data.</text>
</comment>
<dbReference type="GO" id="GO:0004497">
    <property type="term" value="F:monooxygenase activity"/>
    <property type="evidence" value="ECO:0007669"/>
    <property type="project" value="InterPro"/>
</dbReference>
<dbReference type="GO" id="GO:0005506">
    <property type="term" value="F:iron ion binding"/>
    <property type="evidence" value="ECO:0007669"/>
    <property type="project" value="InterPro"/>
</dbReference>
<dbReference type="PANTHER" id="PTHR24305">
    <property type="entry name" value="CYTOCHROME P450"/>
    <property type="match status" value="1"/>
</dbReference>
<evidence type="ECO:0008006" key="3">
    <source>
        <dbReference type="Google" id="ProtNLM"/>
    </source>
</evidence>
<dbReference type="InterPro" id="IPR001128">
    <property type="entry name" value="Cyt_P450"/>
</dbReference>
<dbReference type="InterPro" id="IPR036396">
    <property type="entry name" value="Cyt_P450_sf"/>
</dbReference>
<sequence>MVLRPTLRAEEPLSLTAFHIIQKESTYAKLRAEVVAAIPDCTKPLSLHTVEKLPFLNACIREGTRLSYGVTARNPQLWPKALQYEGWTIFSRTPMSCTIVDHNRNEKIFPDSWTFLPDRWLDPSMKQWFFTLGKGSRSWLGVNLAMAEMHMCLSTSFRRYRFELLGTDESDRKLAHDFFLANPKLDSKGVRVNVQETELLLG</sequence>
<keyword evidence="2" id="KW-1185">Reference proteome</keyword>